<evidence type="ECO:0000313" key="2">
    <source>
        <dbReference type="EMBL" id="RXZ54908.1"/>
    </source>
</evidence>
<sequence length="132" mass="15078">MYEPYETHEQTNGLYRGFDYAKPLQAERYATQVLPAHRIHGASRRTESARTWRQPGTGYVKTSYGNDDDFLAGKPAVFKWVCYIGFGLMMSGVLPMAACAFMFWLFDLLNCGWVAFPMFIGVLWLLVSQVCK</sequence>
<keyword evidence="1" id="KW-1133">Transmembrane helix</keyword>
<dbReference type="RefSeq" id="WP_129425754.1">
    <property type="nucleotide sequence ID" value="NZ_SDPW01000001.1"/>
</dbReference>
<keyword evidence="1" id="KW-0812">Transmembrane</keyword>
<evidence type="ECO:0000256" key="1">
    <source>
        <dbReference type="SAM" id="Phobius"/>
    </source>
</evidence>
<organism evidence="2 3">
    <name type="scientific">Senegalimassilia faecalis</name>
    <dbReference type="NCBI Taxonomy" id="2509433"/>
    <lineage>
        <taxon>Bacteria</taxon>
        <taxon>Bacillati</taxon>
        <taxon>Actinomycetota</taxon>
        <taxon>Coriobacteriia</taxon>
        <taxon>Coriobacteriales</taxon>
        <taxon>Coriobacteriaceae</taxon>
        <taxon>Senegalimassilia</taxon>
    </lineage>
</organism>
<gene>
    <name evidence="2" type="ORF">ET524_10750</name>
</gene>
<feature type="transmembrane region" description="Helical" evidence="1">
    <location>
        <begin position="80"/>
        <end position="106"/>
    </location>
</feature>
<dbReference type="Proteomes" id="UP000293345">
    <property type="component" value="Unassembled WGS sequence"/>
</dbReference>
<keyword evidence="3" id="KW-1185">Reference proteome</keyword>
<feature type="transmembrane region" description="Helical" evidence="1">
    <location>
        <begin position="112"/>
        <end position="131"/>
    </location>
</feature>
<keyword evidence="1" id="KW-0472">Membrane</keyword>
<reference evidence="2 3" key="1">
    <citation type="submission" date="2019-01" db="EMBL/GenBank/DDBJ databases">
        <title>Senegalimassilia sp. nov. KGMB04484 isolated human feces.</title>
        <authorList>
            <person name="Han K.-I."/>
            <person name="Kim J.-S."/>
            <person name="Lee K.C."/>
            <person name="Suh M.K."/>
            <person name="Eom M.K."/>
            <person name="Lee J.H."/>
            <person name="Park S.-H."/>
            <person name="Kang S.W."/>
            <person name="Park J.-E."/>
            <person name="Oh B.S."/>
            <person name="Yu S.Y."/>
            <person name="Choi S.-H."/>
            <person name="Lee D.H."/>
            <person name="Yoon H."/>
            <person name="Kim B.-Y."/>
            <person name="Lee J.H."/>
            <person name="Lee J.-S."/>
        </authorList>
    </citation>
    <scope>NUCLEOTIDE SEQUENCE [LARGE SCALE GENOMIC DNA]</scope>
    <source>
        <strain evidence="2 3">KGMB04484</strain>
    </source>
</reference>
<name>A0A4Q2K336_9ACTN</name>
<accession>A0A4Q2K336</accession>
<protein>
    <submittedName>
        <fullName evidence="2">Uncharacterized protein</fullName>
    </submittedName>
</protein>
<comment type="caution">
    <text evidence="2">The sequence shown here is derived from an EMBL/GenBank/DDBJ whole genome shotgun (WGS) entry which is preliminary data.</text>
</comment>
<dbReference type="AlphaFoldDB" id="A0A4Q2K336"/>
<evidence type="ECO:0000313" key="3">
    <source>
        <dbReference type="Proteomes" id="UP000293345"/>
    </source>
</evidence>
<proteinExistence type="predicted"/>
<dbReference type="EMBL" id="SDPW01000001">
    <property type="protein sequence ID" value="RXZ54908.1"/>
    <property type="molecule type" value="Genomic_DNA"/>
</dbReference>